<dbReference type="InterPro" id="IPR018062">
    <property type="entry name" value="HTH_AraC-typ_CS"/>
</dbReference>
<dbReference type="InterPro" id="IPR011051">
    <property type="entry name" value="RmlC_Cupin_sf"/>
</dbReference>
<dbReference type="Proteomes" id="UP000440614">
    <property type="component" value="Unassembled WGS sequence"/>
</dbReference>
<dbReference type="Gene3D" id="2.60.120.10">
    <property type="entry name" value="Jelly Rolls"/>
    <property type="match status" value="1"/>
</dbReference>
<dbReference type="RefSeq" id="WP_113748175.1">
    <property type="nucleotide sequence ID" value="NZ_CABJDH010000034.1"/>
</dbReference>
<dbReference type="Pfam" id="PF02311">
    <property type="entry name" value="AraC_binding"/>
    <property type="match status" value="1"/>
</dbReference>
<accession>A0A414H738</accession>
<dbReference type="InterPro" id="IPR018060">
    <property type="entry name" value="HTH_AraC"/>
</dbReference>
<keyword evidence="2" id="KW-0238">DNA-binding</keyword>
<reference evidence="6 7" key="1">
    <citation type="submission" date="2018-08" db="EMBL/GenBank/DDBJ databases">
        <title>A genome reference for cultivated species of the human gut microbiota.</title>
        <authorList>
            <person name="Zou Y."/>
            <person name="Xue W."/>
            <person name="Luo G."/>
        </authorList>
    </citation>
    <scope>NUCLEOTIDE SEQUENCE [LARGE SCALE GENOMIC DNA]</scope>
    <source>
        <strain evidence="6 7">AM30-26</strain>
    </source>
</reference>
<gene>
    <name evidence="6" type="ORF">DW780_28105</name>
    <name evidence="5" type="ORF">GAO51_28460</name>
</gene>
<dbReference type="PROSITE" id="PS01124">
    <property type="entry name" value="HTH_ARAC_FAMILY_2"/>
    <property type="match status" value="1"/>
</dbReference>
<evidence type="ECO:0000259" key="4">
    <source>
        <dbReference type="PROSITE" id="PS01124"/>
    </source>
</evidence>
<dbReference type="GO" id="GO:0003700">
    <property type="term" value="F:DNA-binding transcription factor activity"/>
    <property type="evidence" value="ECO:0007669"/>
    <property type="project" value="InterPro"/>
</dbReference>
<dbReference type="PANTHER" id="PTHR43280:SF28">
    <property type="entry name" value="HTH-TYPE TRANSCRIPTIONAL ACTIVATOR RHAS"/>
    <property type="match status" value="1"/>
</dbReference>
<dbReference type="EMBL" id="WCSY01000050">
    <property type="protein sequence ID" value="KAB4304412.1"/>
    <property type="molecule type" value="Genomic_DNA"/>
</dbReference>
<evidence type="ECO:0000256" key="1">
    <source>
        <dbReference type="ARBA" id="ARBA00023015"/>
    </source>
</evidence>
<dbReference type="GO" id="GO:0043565">
    <property type="term" value="F:sequence-specific DNA binding"/>
    <property type="evidence" value="ECO:0007669"/>
    <property type="project" value="InterPro"/>
</dbReference>
<dbReference type="InterPro" id="IPR003313">
    <property type="entry name" value="AraC-bd"/>
</dbReference>
<keyword evidence="1" id="KW-0805">Transcription regulation</keyword>
<feature type="domain" description="HTH araC/xylS-type" evidence="4">
    <location>
        <begin position="176"/>
        <end position="276"/>
    </location>
</feature>
<organism evidence="6 7">
    <name type="scientific">Bacteroides thetaiotaomicron</name>
    <dbReference type="NCBI Taxonomy" id="818"/>
    <lineage>
        <taxon>Bacteria</taxon>
        <taxon>Pseudomonadati</taxon>
        <taxon>Bacteroidota</taxon>
        <taxon>Bacteroidia</taxon>
        <taxon>Bacteroidales</taxon>
        <taxon>Bacteroidaceae</taxon>
        <taxon>Bacteroides</taxon>
    </lineage>
</organism>
<dbReference type="Pfam" id="PF12833">
    <property type="entry name" value="HTH_18"/>
    <property type="match status" value="1"/>
</dbReference>
<dbReference type="PANTHER" id="PTHR43280">
    <property type="entry name" value="ARAC-FAMILY TRANSCRIPTIONAL REGULATOR"/>
    <property type="match status" value="1"/>
</dbReference>
<dbReference type="PROSITE" id="PS00041">
    <property type="entry name" value="HTH_ARAC_FAMILY_1"/>
    <property type="match status" value="1"/>
</dbReference>
<evidence type="ECO:0000256" key="3">
    <source>
        <dbReference type="ARBA" id="ARBA00023163"/>
    </source>
</evidence>
<dbReference type="SUPFAM" id="SSF46689">
    <property type="entry name" value="Homeodomain-like"/>
    <property type="match status" value="1"/>
</dbReference>
<dbReference type="Gene3D" id="1.10.10.60">
    <property type="entry name" value="Homeodomain-like"/>
    <property type="match status" value="2"/>
</dbReference>
<dbReference type="InterPro" id="IPR009057">
    <property type="entry name" value="Homeodomain-like_sf"/>
</dbReference>
<evidence type="ECO:0000313" key="7">
    <source>
        <dbReference type="Proteomes" id="UP000284785"/>
    </source>
</evidence>
<dbReference type="SMART" id="SM00342">
    <property type="entry name" value="HTH_ARAC"/>
    <property type="match status" value="1"/>
</dbReference>
<evidence type="ECO:0000313" key="5">
    <source>
        <dbReference type="EMBL" id="KAB4304412.1"/>
    </source>
</evidence>
<comment type="caution">
    <text evidence="6">The sequence shown here is derived from an EMBL/GenBank/DDBJ whole genome shotgun (WGS) entry which is preliminary data.</text>
</comment>
<dbReference type="InterPro" id="IPR020449">
    <property type="entry name" value="Tscrpt_reg_AraC-type_HTH"/>
</dbReference>
<sequence length="294" mass="34531">MKKENLHQPFEISFSEHNESLLTEHEHTFFELVYILTGTGIQWINNNMFPYHDGHLFLITPNDSHSFEIHTTTKFINIKFNDIYIHSAIFGSENIQRLEFILQHANHQPGCILRNKVDKLLVKPMIEAIIREYVNRNLYSKEIITQLINTIIIVVARNIAMFLPQQVDECSDDKSLDILQYIQVNIYQTGKIRAKEISQHFGISESYLGRYIKKHTNETMQQYILSYKLKLVESRLLHSQMRINEIAEELGFTDESHLSKFFKKYKGCSPSSFRKSNNILETDVSCYLPEKRNP</sequence>
<protein>
    <submittedName>
        <fullName evidence="5">AraC family transcriptional regulator</fullName>
    </submittedName>
    <submittedName>
        <fullName evidence="6">Helix-turn-helix domain-containing protein</fullName>
    </submittedName>
</protein>
<evidence type="ECO:0000313" key="6">
    <source>
        <dbReference type="EMBL" id="RHD79000.1"/>
    </source>
</evidence>
<dbReference type="InterPro" id="IPR014710">
    <property type="entry name" value="RmlC-like_jellyroll"/>
</dbReference>
<proteinExistence type="predicted"/>
<dbReference type="PRINTS" id="PR00032">
    <property type="entry name" value="HTHARAC"/>
</dbReference>
<dbReference type="EMBL" id="QSJP01000049">
    <property type="protein sequence ID" value="RHD79000.1"/>
    <property type="molecule type" value="Genomic_DNA"/>
</dbReference>
<dbReference type="AlphaFoldDB" id="A0A414H738"/>
<evidence type="ECO:0000256" key="2">
    <source>
        <dbReference type="ARBA" id="ARBA00023125"/>
    </source>
</evidence>
<evidence type="ECO:0000313" key="8">
    <source>
        <dbReference type="Proteomes" id="UP000440614"/>
    </source>
</evidence>
<keyword evidence="3" id="KW-0804">Transcription</keyword>
<dbReference type="Proteomes" id="UP000284785">
    <property type="component" value="Unassembled WGS sequence"/>
</dbReference>
<dbReference type="SUPFAM" id="SSF51182">
    <property type="entry name" value="RmlC-like cupins"/>
    <property type="match status" value="1"/>
</dbReference>
<name>A0A414H738_BACT4</name>
<reference evidence="5 8" key="2">
    <citation type="journal article" date="2019" name="Nat. Med.">
        <title>A library of human gut bacterial isolates paired with longitudinal multiomics data enables mechanistic microbiome research.</title>
        <authorList>
            <person name="Poyet M."/>
            <person name="Groussin M."/>
            <person name="Gibbons S.M."/>
            <person name="Avila-Pacheco J."/>
            <person name="Jiang X."/>
            <person name="Kearney S.M."/>
            <person name="Perrotta A.R."/>
            <person name="Berdy B."/>
            <person name="Zhao S."/>
            <person name="Lieberman T.D."/>
            <person name="Swanson P.K."/>
            <person name="Smith M."/>
            <person name="Roesemann S."/>
            <person name="Alexander J.E."/>
            <person name="Rich S.A."/>
            <person name="Livny J."/>
            <person name="Vlamakis H."/>
            <person name="Clish C."/>
            <person name="Bullock K."/>
            <person name="Deik A."/>
            <person name="Scott J."/>
            <person name="Pierce K.A."/>
            <person name="Xavier R.J."/>
            <person name="Alm E.J."/>
        </authorList>
    </citation>
    <scope>NUCLEOTIDE SEQUENCE [LARGE SCALE GENOMIC DNA]</scope>
    <source>
        <strain evidence="5 8">BIOML-A188</strain>
    </source>
</reference>